<organism evidence="3 4">
    <name type="scientific">Candidatus Falkowbacteria bacterium RIFOXYA2_FULL_38_12</name>
    <dbReference type="NCBI Taxonomy" id="1797993"/>
    <lineage>
        <taxon>Bacteria</taxon>
        <taxon>Candidatus Falkowiibacteriota</taxon>
    </lineage>
</organism>
<evidence type="ECO:0000256" key="2">
    <source>
        <dbReference type="SAM" id="MobiDB-lite"/>
    </source>
</evidence>
<name>A0A1F5S1T3_9BACT</name>
<gene>
    <name evidence="3" type="ORF">A2257_01280</name>
</gene>
<evidence type="ECO:0000313" key="3">
    <source>
        <dbReference type="EMBL" id="OGF20645.1"/>
    </source>
</evidence>
<dbReference type="Proteomes" id="UP000177407">
    <property type="component" value="Unassembled WGS sequence"/>
</dbReference>
<feature type="coiled-coil region" evidence="1">
    <location>
        <begin position="149"/>
        <end position="203"/>
    </location>
</feature>
<feature type="compositionally biased region" description="Basic and acidic residues" evidence="2">
    <location>
        <begin position="1"/>
        <end position="15"/>
    </location>
</feature>
<proteinExistence type="predicted"/>
<dbReference type="EMBL" id="MFGA01000021">
    <property type="protein sequence ID" value="OGF20645.1"/>
    <property type="molecule type" value="Genomic_DNA"/>
</dbReference>
<evidence type="ECO:0000313" key="4">
    <source>
        <dbReference type="Proteomes" id="UP000177407"/>
    </source>
</evidence>
<evidence type="ECO:0000256" key="1">
    <source>
        <dbReference type="SAM" id="Coils"/>
    </source>
</evidence>
<feature type="region of interest" description="Disordered" evidence="2">
    <location>
        <begin position="1"/>
        <end position="28"/>
    </location>
</feature>
<keyword evidence="1" id="KW-0175">Coiled coil</keyword>
<reference evidence="3 4" key="1">
    <citation type="journal article" date="2016" name="Nat. Commun.">
        <title>Thousands of microbial genomes shed light on interconnected biogeochemical processes in an aquifer system.</title>
        <authorList>
            <person name="Anantharaman K."/>
            <person name="Brown C.T."/>
            <person name="Hug L.A."/>
            <person name="Sharon I."/>
            <person name="Castelle C.J."/>
            <person name="Probst A.J."/>
            <person name="Thomas B.C."/>
            <person name="Singh A."/>
            <person name="Wilkins M.J."/>
            <person name="Karaoz U."/>
            <person name="Brodie E.L."/>
            <person name="Williams K.H."/>
            <person name="Hubbard S.S."/>
            <person name="Banfield J.F."/>
        </authorList>
    </citation>
    <scope>NUCLEOTIDE SEQUENCE [LARGE SCALE GENOMIC DNA]</scope>
</reference>
<accession>A0A1F5S1T3</accession>
<dbReference type="AlphaFoldDB" id="A0A1F5S1T3"/>
<protein>
    <submittedName>
        <fullName evidence="3">Uncharacterized protein</fullName>
    </submittedName>
</protein>
<sequence length="242" mass="28026">MRDVRNLFPGEREGSTEIDPTYEDEMKGAERNEQTVVMRAPEAQKEGSYYQEMGKERAQRASETLKKGWGWLKEKVSSGASWLKGKVEKGAYGVLAAPELYQDTKSEVKRMAKEGKEKVVDTYQVKKAEIRDGASRKYEGLKEAGLGLYERARDRVNAAKDSFDDFRNEKRREKMERDTILKKQQLQQEMLDIDAQKKSLEVRSSANMRELFEVSSLLKDLRKPVEKRRIAEQKTRKEAYSL</sequence>
<comment type="caution">
    <text evidence="3">The sequence shown here is derived from an EMBL/GenBank/DDBJ whole genome shotgun (WGS) entry which is preliminary data.</text>
</comment>